<evidence type="ECO:0000313" key="3">
    <source>
        <dbReference type="Proteomes" id="UP000037175"/>
    </source>
</evidence>
<protein>
    <recommendedName>
        <fullName evidence="4">DUF4878 domain-containing protein</fullName>
    </recommendedName>
</protein>
<sequence>MVTRKSLLQSIVIVTVSSLMLWGIVGFIYKPNAKEIAAIQGVINKAIYLQLDNQATTKDLSEIYIDPLVEQGINQVKELNEIRSISKIENVVININGELATAEADIIWTKTSDLNSTGSNHVKFTLSKIIDKWKITGEEISPITWK</sequence>
<dbReference type="Proteomes" id="UP000037175">
    <property type="component" value="Unassembled WGS sequence"/>
</dbReference>
<keyword evidence="1" id="KW-1133">Transmembrane helix</keyword>
<feature type="transmembrane region" description="Helical" evidence="1">
    <location>
        <begin position="7"/>
        <end position="29"/>
    </location>
</feature>
<dbReference type="EMBL" id="LGTE01000002">
    <property type="protein sequence ID" value="KNZ70761.1"/>
    <property type="molecule type" value="Genomic_DNA"/>
</dbReference>
<dbReference type="AlphaFoldDB" id="A0A0L6W5L8"/>
<gene>
    <name evidence="2" type="ORF">Tfer_0440</name>
</gene>
<evidence type="ECO:0000313" key="2">
    <source>
        <dbReference type="EMBL" id="KNZ70761.1"/>
    </source>
</evidence>
<reference evidence="3" key="1">
    <citation type="submission" date="2015-07" db="EMBL/GenBank/DDBJ databases">
        <title>Complete Genome of Thermincola ferriacetica strain Z-0001T.</title>
        <authorList>
            <person name="Lusk B."/>
            <person name="Badalamenti J.P."/>
            <person name="Parameswaran P."/>
            <person name="Bond D.R."/>
            <person name="Torres C.I."/>
        </authorList>
    </citation>
    <scope>NUCLEOTIDE SEQUENCE [LARGE SCALE GENOMIC DNA]</scope>
    <source>
        <strain evidence="3">Z-0001</strain>
    </source>
</reference>
<accession>A0A0L6W5L8</accession>
<name>A0A0L6W5L8_9FIRM</name>
<evidence type="ECO:0000256" key="1">
    <source>
        <dbReference type="SAM" id="Phobius"/>
    </source>
</evidence>
<dbReference type="RefSeq" id="WP_052216677.1">
    <property type="nucleotide sequence ID" value="NZ_LGTE01000002.1"/>
</dbReference>
<comment type="caution">
    <text evidence="2">The sequence shown here is derived from an EMBL/GenBank/DDBJ whole genome shotgun (WGS) entry which is preliminary data.</text>
</comment>
<proteinExistence type="predicted"/>
<keyword evidence="3" id="KW-1185">Reference proteome</keyword>
<organism evidence="2 3">
    <name type="scientific">Thermincola ferriacetica</name>
    <dbReference type="NCBI Taxonomy" id="281456"/>
    <lineage>
        <taxon>Bacteria</taxon>
        <taxon>Bacillati</taxon>
        <taxon>Bacillota</taxon>
        <taxon>Clostridia</taxon>
        <taxon>Eubacteriales</taxon>
        <taxon>Thermincolaceae</taxon>
        <taxon>Thermincola</taxon>
    </lineage>
</organism>
<keyword evidence="1" id="KW-0812">Transmembrane</keyword>
<keyword evidence="1" id="KW-0472">Membrane</keyword>
<evidence type="ECO:0008006" key="4">
    <source>
        <dbReference type="Google" id="ProtNLM"/>
    </source>
</evidence>